<proteinExistence type="predicted"/>
<dbReference type="STRING" id="1860102.ACCAA_210007"/>
<reference evidence="2 3" key="1">
    <citation type="submission" date="2016-06" db="EMBL/GenBank/DDBJ databases">
        <authorList>
            <person name="Kjaerup R.B."/>
            <person name="Dalgaard T.S."/>
            <person name="Juul-Madsen H.R."/>
        </authorList>
    </citation>
    <scope>NUCLEOTIDE SEQUENCE [LARGE SCALE GENOMIC DNA]</scope>
    <source>
        <strain evidence="2">3</strain>
    </source>
</reference>
<sequence>MSASPRHFRSRVRRPVSGLTSLDMSPSQDFTQWPIDTPTLAYRCGDSTGMAFHLHAPVSRLTAAANLRCGTLHDSFRHLMSAEARIIQCGRHPATPDCRRRPVCHKLP</sequence>
<dbReference type="EMBL" id="FLQX01000096">
    <property type="protein sequence ID" value="SBT05413.1"/>
    <property type="molecule type" value="Genomic_DNA"/>
</dbReference>
<evidence type="ECO:0000313" key="2">
    <source>
        <dbReference type="EMBL" id="SBT05413.1"/>
    </source>
</evidence>
<feature type="region of interest" description="Disordered" evidence="1">
    <location>
        <begin position="1"/>
        <end position="25"/>
    </location>
</feature>
<keyword evidence="3" id="KW-1185">Reference proteome</keyword>
<dbReference type="AlphaFoldDB" id="A0A1A8XN90"/>
<name>A0A1A8XN90_9PROT</name>
<feature type="compositionally biased region" description="Basic residues" evidence="1">
    <location>
        <begin position="1"/>
        <end position="14"/>
    </location>
</feature>
<organism evidence="2 3">
    <name type="scientific">Candidatus Accumulibacter aalborgensis</name>
    <dbReference type="NCBI Taxonomy" id="1860102"/>
    <lineage>
        <taxon>Bacteria</taxon>
        <taxon>Pseudomonadati</taxon>
        <taxon>Pseudomonadota</taxon>
        <taxon>Betaproteobacteria</taxon>
        <taxon>Candidatus Accumulibacter</taxon>
    </lineage>
</organism>
<dbReference type="Proteomes" id="UP000199169">
    <property type="component" value="Unassembled WGS sequence"/>
</dbReference>
<accession>A0A1A8XN90</accession>
<evidence type="ECO:0000313" key="3">
    <source>
        <dbReference type="Proteomes" id="UP000199169"/>
    </source>
</evidence>
<evidence type="ECO:0000256" key="1">
    <source>
        <dbReference type="SAM" id="MobiDB-lite"/>
    </source>
</evidence>
<gene>
    <name evidence="2" type="ORF">ACCAA_210007</name>
</gene>
<protein>
    <submittedName>
        <fullName evidence="2">Uncharacterized protein</fullName>
    </submittedName>
</protein>